<dbReference type="RefSeq" id="XP_004833385.1">
    <property type="nucleotide sequence ID" value="XM_004833328.1"/>
</dbReference>
<feature type="region of interest" description="Disordered" evidence="1">
    <location>
        <begin position="639"/>
        <end position="748"/>
    </location>
</feature>
<feature type="compositionally biased region" description="Basic and acidic residues" evidence="1">
    <location>
        <begin position="547"/>
        <end position="563"/>
    </location>
</feature>
<dbReference type="VEuPathDB" id="PiroplasmaDB:BEWA_039710"/>
<dbReference type="KEGG" id="beq:BEWA_039710"/>
<evidence type="ECO:0000256" key="1">
    <source>
        <dbReference type="SAM" id="MobiDB-lite"/>
    </source>
</evidence>
<organism evidence="2 3">
    <name type="scientific">Theileria equi strain WA</name>
    <dbReference type="NCBI Taxonomy" id="1537102"/>
    <lineage>
        <taxon>Eukaryota</taxon>
        <taxon>Sar</taxon>
        <taxon>Alveolata</taxon>
        <taxon>Apicomplexa</taxon>
        <taxon>Aconoidasida</taxon>
        <taxon>Piroplasmida</taxon>
        <taxon>Theileriidae</taxon>
        <taxon>Theileria</taxon>
    </lineage>
</organism>
<keyword evidence="3" id="KW-1185">Reference proteome</keyword>
<feature type="compositionally biased region" description="Gly residues" evidence="1">
    <location>
        <begin position="1087"/>
        <end position="1103"/>
    </location>
</feature>
<feature type="compositionally biased region" description="Basic and acidic residues" evidence="1">
    <location>
        <begin position="523"/>
        <end position="536"/>
    </location>
</feature>
<feature type="compositionally biased region" description="Acidic residues" evidence="1">
    <location>
        <begin position="489"/>
        <end position="506"/>
    </location>
</feature>
<proteinExistence type="predicted"/>
<accession>L1LFK2</accession>
<dbReference type="Proteomes" id="UP000031512">
    <property type="component" value="Unassembled WGS sequence"/>
</dbReference>
<dbReference type="AlphaFoldDB" id="L1LFK2"/>
<name>L1LFK2_THEEQ</name>
<comment type="caution">
    <text evidence="2">The sequence shown here is derived from an EMBL/GenBank/DDBJ whole genome shotgun (WGS) entry which is preliminary data.</text>
</comment>
<dbReference type="STRING" id="1537102.L1LFK2"/>
<sequence length="1245" mass="134102">MTTEDDNILQLLIGNKCGSAGTACSCPGGTSISEIEAKREDNIDNFTGFVALIHSPKAGLTFTLRRELDGNESLEDNQDIHGVTKVSVYYWTCDKGYTKPLLLEIIKNDIVERDYYYKSEDGEGDTNTHIWKRDTNPRGTALQAILDDRNCVVNNAVPFFIDEPEKGIDTTSDCAKKKRIEPVGGGLQLSGSDYRVTEYKITGLQTGISRVQYQKEKVSGIEIPSGNQVSQIRLYSSPVNDKIPLMININLKTEGYRWYYSTSANGQNWGEHGGIRLYNNSGQPTEALAKKLDCFACEYHNGVTIDLSHRTSKAQNNYCCSEHKDGKKVSVTPHEVRCQLHSNSSYITVYKHSIRESNFKLGSIKFYDNEQNKRRHVRSRNLKLPIEGQVEVYIFYCTDNNPVLVYVDATKSTKSQDNTGWYRKSKGGGYSKNWSKIPTGIGGITHSDLDRDLIDCTRRNKLVGVLKKLGCTTLSPCPKSSSPERSDADDGVQEEDIPLGESEGEDESYKVLDLVNEPLSEVEAEKDKKNEKEDPPSSRLDAAGPTKEQRGKDKDTPVAKSEPEDSLQSDGKFRKSAAPGEGLGSIPQPAVGKDGTKGDPVKKLLDGLLYLGLGVAGRALGPDTNNMFQEVFRVLSLSEHGKRSATGPDGKPAIHTTPDQGSGSAPHSEPNTGSSEQGTTQVETAPRLPDHQLGQETPESQTAGGNSHTLTSNAWGDSRSSIPASSLKSDPEPKGKTALYKSSSVNGNQDGVTIQLDRTYYEGLNSLQSIEISPYHDTPVKGYNAYEHTHYGGVFTINKIMNGKYKASFPQETMPIRDVERLIVYLSQCDHKSLLVYVGSNDKSGKGHKWYKNKGHDTWIDASSSLKKSPKQAYTDGSLRTTLKTIGQKLGISCGGKSKRLMINSESSNDLPETNELPNNYPGSFQQLTNHQSNVVPGALKYQTAKTAVSSPYEKLQETVGDVTPPVYVHNQGGCAGGDDNYEESSPEKKFGGNTDITNQKADHPTSVTNDGTPVSSPLSAPSIAEPTSSHSPQDDRTAHSEGIGGGTRGSHTAASLHGGETGERDPAPLEQKDDSITQGGVTPSVGLGGQVDRGPDGSGGGEAKSTGGQESNRAATHPQGHTAAAPTQAASQESSTRGPPADSLSSQTGNGADAQSPTREAGTTTLPTAPHSNEVNSLTPASGTTSQGEAAGTEKFVLTTPAVATSLWLTFGSSSATLTGAGGLTGFGWWAFKRSKGDPWVRQI</sequence>
<feature type="compositionally biased region" description="Polar residues" evidence="1">
    <location>
        <begin position="657"/>
        <end position="683"/>
    </location>
</feature>
<feature type="compositionally biased region" description="Basic and acidic residues" evidence="1">
    <location>
        <begin position="1061"/>
        <end position="1076"/>
    </location>
</feature>
<protein>
    <submittedName>
        <fullName evidence="2">Uncharacterized protein</fullName>
    </submittedName>
</protein>
<dbReference type="eggNOG" id="KOG1366">
    <property type="taxonomic scope" value="Eukaryota"/>
</dbReference>
<gene>
    <name evidence="2" type="ORF">BEWA_039710</name>
</gene>
<feature type="region of interest" description="Disordered" evidence="1">
    <location>
        <begin position="474"/>
        <end position="600"/>
    </location>
</feature>
<feature type="compositionally biased region" description="Polar residues" evidence="1">
    <location>
        <begin position="694"/>
        <end position="728"/>
    </location>
</feature>
<evidence type="ECO:0000313" key="2">
    <source>
        <dbReference type="EMBL" id="EKX73933.1"/>
    </source>
</evidence>
<evidence type="ECO:0000313" key="3">
    <source>
        <dbReference type="Proteomes" id="UP000031512"/>
    </source>
</evidence>
<reference evidence="2 3" key="1">
    <citation type="journal article" date="2012" name="BMC Genomics">
        <title>Comparative genomic analysis and phylogenetic position of Theileria equi.</title>
        <authorList>
            <person name="Kappmeyer L.S."/>
            <person name="Thiagarajan M."/>
            <person name="Herndon D.R."/>
            <person name="Ramsay J.D."/>
            <person name="Caler E."/>
            <person name="Djikeng A."/>
            <person name="Gillespie J.J."/>
            <person name="Lau A.O."/>
            <person name="Roalson E.H."/>
            <person name="Silva J.C."/>
            <person name="Silva M.G."/>
            <person name="Suarez C.E."/>
            <person name="Ueti M.W."/>
            <person name="Nene V.M."/>
            <person name="Mealey R.H."/>
            <person name="Knowles D.P."/>
            <person name="Brayton K.A."/>
        </authorList>
    </citation>
    <scope>NUCLEOTIDE SEQUENCE [LARGE SCALE GENOMIC DNA]</scope>
    <source>
        <strain evidence="2 3">WA</strain>
    </source>
</reference>
<dbReference type="EMBL" id="ACOU01000002">
    <property type="protein sequence ID" value="EKX73933.1"/>
    <property type="molecule type" value="Genomic_DNA"/>
</dbReference>
<feature type="compositionally biased region" description="Polar residues" evidence="1">
    <location>
        <begin position="995"/>
        <end position="1032"/>
    </location>
</feature>
<dbReference type="GeneID" id="15807381"/>
<feature type="compositionally biased region" description="Polar residues" evidence="1">
    <location>
        <begin position="1129"/>
        <end position="1189"/>
    </location>
</feature>
<feature type="region of interest" description="Disordered" evidence="1">
    <location>
        <begin position="964"/>
        <end position="1191"/>
    </location>
</feature>